<evidence type="ECO:0000256" key="2">
    <source>
        <dbReference type="ARBA" id="ARBA00022490"/>
    </source>
</evidence>
<comment type="similarity">
    <text evidence="4">Belongs to the GAS2 family.</text>
</comment>
<dbReference type="PANTHER" id="PTHR46756:SF13">
    <property type="entry name" value="GROWTH ARREST-SPECIFIC PROTEIN 2"/>
    <property type="match status" value="1"/>
</dbReference>
<evidence type="ECO:0000256" key="3">
    <source>
        <dbReference type="ARBA" id="ARBA00023212"/>
    </source>
</evidence>
<keyword evidence="2" id="KW-0963">Cytoplasm</keyword>
<dbReference type="OrthoDB" id="206130at2759"/>
<keyword evidence="3" id="KW-0206">Cytoskeleton</keyword>
<evidence type="ECO:0000313" key="10">
    <source>
        <dbReference type="RefSeq" id="XP_052122945.1"/>
    </source>
</evidence>
<dbReference type="GO" id="GO:0008093">
    <property type="term" value="F:cytoskeletal anchor activity"/>
    <property type="evidence" value="ECO:0007669"/>
    <property type="project" value="TreeGrafter"/>
</dbReference>
<evidence type="ECO:0000313" key="8">
    <source>
        <dbReference type="Proteomes" id="UP000504606"/>
    </source>
</evidence>
<dbReference type="Pfam" id="PF00307">
    <property type="entry name" value="CH"/>
    <property type="match status" value="1"/>
</dbReference>
<evidence type="ECO:0000259" key="6">
    <source>
        <dbReference type="PROSITE" id="PS50021"/>
    </source>
</evidence>
<dbReference type="InterPro" id="IPR003108">
    <property type="entry name" value="GAR_dom"/>
</dbReference>
<dbReference type="Proteomes" id="UP000504606">
    <property type="component" value="Unplaced"/>
</dbReference>
<dbReference type="SMART" id="SM00243">
    <property type="entry name" value="GAS2"/>
    <property type="match status" value="1"/>
</dbReference>
<dbReference type="Gene3D" id="3.30.920.20">
    <property type="entry name" value="Gas2-like domain"/>
    <property type="match status" value="1"/>
</dbReference>
<feature type="region of interest" description="Disordered" evidence="5">
    <location>
        <begin position="288"/>
        <end position="337"/>
    </location>
</feature>
<comment type="subcellular location">
    <subcellularLocation>
        <location evidence="1">Cytoplasm</location>
        <location evidence="1">Cytoskeleton</location>
    </subcellularLocation>
</comment>
<dbReference type="InterPro" id="IPR036872">
    <property type="entry name" value="CH_dom_sf"/>
</dbReference>
<feature type="compositionally biased region" description="Pro residues" evidence="5">
    <location>
        <begin position="46"/>
        <end position="61"/>
    </location>
</feature>
<dbReference type="SMART" id="SM00033">
    <property type="entry name" value="CH"/>
    <property type="match status" value="1"/>
</dbReference>
<evidence type="ECO:0000256" key="5">
    <source>
        <dbReference type="SAM" id="MobiDB-lite"/>
    </source>
</evidence>
<gene>
    <name evidence="9 10" type="primary">LOC113208291</name>
</gene>
<dbReference type="GO" id="GO:0051764">
    <property type="term" value="P:actin crosslink formation"/>
    <property type="evidence" value="ECO:0007669"/>
    <property type="project" value="TreeGrafter"/>
</dbReference>
<evidence type="ECO:0000313" key="9">
    <source>
        <dbReference type="RefSeq" id="XP_052122944.1"/>
    </source>
</evidence>
<dbReference type="Gene3D" id="1.10.418.10">
    <property type="entry name" value="Calponin-like domain"/>
    <property type="match status" value="1"/>
</dbReference>
<dbReference type="AlphaFoldDB" id="A0A9C6WXH8"/>
<dbReference type="CDD" id="cd21204">
    <property type="entry name" value="CH_GAS2-like"/>
    <property type="match status" value="1"/>
</dbReference>
<organism evidence="8 9">
    <name type="scientific">Frankliniella occidentalis</name>
    <name type="common">Western flower thrips</name>
    <name type="synonym">Euthrips occidentalis</name>
    <dbReference type="NCBI Taxonomy" id="133901"/>
    <lineage>
        <taxon>Eukaryota</taxon>
        <taxon>Metazoa</taxon>
        <taxon>Ecdysozoa</taxon>
        <taxon>Arthropoda</taxon>
        <taxon>Hexapoda</taxon>
        <taxon>Insecta</taxon>
        <taxon>Pterygota</taxon>
        <taxon>Neoptera</taxon>
        <taxon>Paraneoptera</taxon>
        <taxon>Thysanoptera</taxon>
        <taxon>Terebrantia</taxon>
        <taxon>Thripoidea</taxon>
        <taxon>Thripidae</taxon>
        <taxon>Frankliniella</taxon>
    </lineage>
</organism>
<dbReference type="RefSeq" id="XP_052122945.1">
    <property type="nucleotide sequence ID" value="XM_052266985.1"/>
</dbReference>
<evidence type="ECO:0000256" key="1">
    <source>
        <dbReference type="ARBA" id="ARBA00004245"/>
    </source>
</evidence>
<keyword evidence="8" id="KW-1185">Reference proteome</keyword>
<dbReference type="PROSITE" id="PS51460">
    <property type="entry name" value="GAR"/>
    <property type="match status" value="1"/>
</dbReference>
<feature type="region of interest" description="Disordered" evidence="5">
    <location>
        <begin position="29"/>
        <end position="64"/>
    </location>
</feature>
<dbReference type="GO" id="GO:0008017">
    <property type="term" value="F:microtubule binding"/>
    <property type="evidence" value="ECO:0007669"/>
    <property type="project" value="InterPro"/>
</dbReference>
<dbReference type="GO" id="GO:0005884">
    <property type="term" value="C:actin filament"/>
    <property type="evidence" value="ECO:0007669"/>
    <property type="project" value="TreeGrafter"/>
</dbReference>
<dbReference type="SUPFAM" id="SSF47576">
    <property type="entry name" value="Calponin-homology domain, CH-domain"/>
    <property type="match status" value="1"/>
</dbReference>
<proteinExistence type="inferred from homology"/>
<dbReference type="GO" id="GO:0051015">
    <property type="term" value="F:actin filament binding"/>
    <property type="evidence" value="ECO:0007669"/>
    <property type="project" value="TreeGrafter"/>
</dbReference>
<reference evidence="9 10" key="1">
    <citation type="submission" date="2025-04" db="UniProtKB">
        <authorList>
            <consortium name="RefSeq"/>
        </authorList>
    </citation>
    <scope>IDENTIFICATION</scope>
    <source>
        <tissue evidence="9 10">Whole organism</tissue>
    </source>
</reference>
<dbReference type="Pfam" id="PF02187">
    <property type="entry name" value="GAS2"/>
    <property type="match status" value="1"/>
</dbReference>
<dbReference type="InterPro" id="IPR036534">
    <property type="entry name" value="GAR_dom_sf"/>
</dbReference>
<accession>A0A9C6WXH8</accession>
<evidence type="ECO:0000259" key="7">
    <source>
        <dbReference type="PROSITE" id="PS51460"/>
    </source>
</evidence>
<dbReference type="SUPFAM" id="SSF143575">
    <property type="entry name" value="GAS2 domain-like"/>
    <property type="match status" value="1"/>
</dbReference>
<dbReference type="GeneID" id="113208291"/>
<name>A0A9C6WXH8_FRAOC</name>
<dbReference type="InterPro" id="IPR001715">
    <property type="entry name" value="CH_dom"/>
</dbReference>
<dbReference type="PROSITE" id="PS50021">
    <property type="entry name" value="CH"/>
    <property type="match status" value="1"/>
</dbReference>
<feature type="domain" description="GAR" evidence="7">
    <location>
        <begin position="354"/>
        <end position="430"/>
    </location>
</feature>
<dbReference type="RefSeq" id="XP_052122944.1">
    <property type="nucleotide sequence ID" value="XM_052266984.1"/>
</dbReference>
<feature type="domain" description="Calponin-homology (CH)" evidence="6">
    <location>
        <begin position="85"/>
        <end position="209"/>
    </location>
</feature>
<protein>
    <submittedName>
        <fullName evidence="9 10">GAS2-like protein 3 isoform X1</fullName>
    </submittedName>
</protein>
<evidence type="ECO:0000256" key="4">
    <source>
        <dbReference type="ARBA" id="ARBA00038441"/>
    </source>
</evidence>
<dbReference type="PANTHER" id="PTHR46756">
    <property type="entry name" value="TRANSGELIN"/>
    <property type="match status" value="1"/>
</dbReference>
<sequence>MATAYRVASAPPRWRRAAGPIGTMGLVSAPSSPGPRPGSLWGTHPAPHPRPGLVPTGPPTPTETDEEYVEMYQDRILSAQASQLYPLMEDLADWLNKTLGIDYITGTNFLDMLDNGVVVCHLARVIQDKAKQAVESGSVKGPVPAIKGRCFETAPRRSFFSRDNMENFIQFCRQLGVHENLLFESDDLVLHAQPRHVVLCLLEVARIATRYALEPPGLVQLEKEIADEEADGAHSDSGMSHSSLLSWQYQASPQNKRTKEKLRHSSSSSALSVAGCFGGGGLVPLAVRPHSSTGDRRSLGDADGGVGVTPLRGTSDGVPSDNTEDEWSRGSGEDPDLEVDLEGAQDAVTAPGVSELDRKVQLATRAVQRHCRCASAKCDKLRVKKVGEGRYSIAGKNVFIRLLKGRHMMVRVGGGWDTLEHFLQRHDPCQVAKKRSLLQCRKAVTRKSALSRRNNSEPKLKKRVMFFL</sequence>